<proteinExistence type="predicted"/>
<organism evidence="1 2">
    <name type="scientific">Meloidogyne javanica</name>
    <name type="common">Root-knot nematode worm</name>
    <dbReference type="NCBI Taxonomy" id="6303"/>
    <lineage>
        <taxon>Eukaryota</taxon>
        <taxon>Metazoa</taxon>
        <taxon>Ecdysozoa</taxon>
        <taxon>Nematoda</taxon>
        <taxon>Chromadorea</taxon>
        <taxon>Rhabditida</taxon>
        <taxon>Tylenchina</taxon>
        <taxon>Tylenchomorpha</taxon>
        <taxon>Tylenchoidea</taxon>
        <taxon>Meloidogynidae</taxon>
        <taxon>Meloidogyninae</taxon>
        <taxon>Meloidogyne</taxon>
        <taxon>Meloidogyne incognita group</taxon>
    </lineage>
</organism>
<dbReference type="Proteomes" id="UP000887561">
    <property type="component" value="Unplaced"/>
</dbReference>
<dbReference type="WBParaSite" id="scaffold1885_cov269.g3815">
    <property type="protein sequence ID" value="scaffold1885_cov269.g3815"/>
    <property type="gene ID" value="scaffold1885_cov269.g3815"/>
</dbReference>
<evidence type="ECO:0000313" key="2">
    <source>
        <dbReference type="WBParaSite" id="scaffold1885_cov269.g3815"/>
    </source>
</evidence>
<evidence type="ECO:0000313" key="1">
    <source>
        <dbReference type="Proteomes" id="UP000887561"/>
    </source>
</evidence>
<keyword evidence="1" id="KW-1185">Reference proteome</keyword>
<dbReference type="AlphaFoldDB" id="A0A915LTA3"/>
<name>A0A915LTA3_MELJA</name>
<accession>A0A915LTA3</accession>
<protein>
    <submittedName>
        <fullName evidence="2">Uncharacterized protein</fullName>
    </submittedName>
</protein>
<reference evidence="2" key="1">
    <citation type="submission" date="2022-11" db="UniProtKB">
        <authorList>
            <consortium name="WormBaseParasite"/>
        </authorList>
    </citation>
    <scope>IDENTIFICATION</scope>
</reference>
<sequence length="126" mass="14058">MKGYTLIKAKAIKVHVNGKVRNIPTPRNKYEFKQSNPNRPVGGALTINGRIGNLEMHIDNVNANNYIEINGEITEARMIGEGNTFGKEESTKDTNKVEIRNNHYGGFSNGDTVIEIDGNNISRWTI</sequence>